<reference evidence="1 3" key="1">
    <citation type="submission" date="2015-11" db="EMBL/GenBank/DDBJ databases">
        <title>Identification of large and diverse effector repertoires of 38 Legionella species.</title>
        <authorList>
            <person name="Burstein D."/>
            <person name="Amaro F."/>
            <person name="Zusman T."/>
            <person name="Lifshitz Z."/>
            <person name="Cohen O."/>
            <person name="Gilbert J.A."/>
            <person name="Pupko T."/>
            <person name="Shuman H.A."/>
            <person name="Segal G."/>
        </authorList>
    </citation>
    <scope>NUCLEOTIDE SEQUENCE [LARGE SCALE GENOMIC DNA]</scope>
    <source>
        <strain evidence="1 3">1762-AUS-E</strain>
    </source>
</reference>
<proteinExistence type="predicted"/>
<dbReference type="InterPro" id="IPR010386">
    <property type="entry name" value="tRNA-Hydrxlase_MiaE"/>
</dbReference>
<dbReference type="OrthoDB" id="9802518at2"/>
<dbReference type="Proteomes" id="UP000054859">
    <property type="component" value="Unassembled WGS sequence"/>
</dbReference>
<dbReference type="RefSeq" id="WP_058462786.1">
    <property type="nucleotide sequence ID" value="NZ_CAAAHS010000011.1"/>
</dbReference>
<dbReference type="EMBL" id="LR134428">
    <property type="protein sequence ID" value="VEH85586.1"/>
    <property type="molecule type" value="Genomic_DNA"/>
</dbReference>
<dbReference type="Pfam" id="PF06175">
    <property type="entry name" value="MiaE"/>
    <property type="match status" value="1"/>
</dbReference>
<dbReference type="GO" id="GO:0016787">
    <property type="term" value="F:hydrolase activity"/>
    <property type="evidence" value="ECO:0007669"/>
    <property type="project" value="UniProtKB-KW"/>
</dbReference>
<dbReference type="CDD" id="cd07910">
    <property type="entry name" value="MiaE"/>
    <property type="match status" value="1"/>
</dbReference>
<evidence type="ECO:0000313" key="2">
    <source>
        <dbReference type="EMBL" id="VEH85586.1"/>
    </source>
</evidence>
<evidence type="ECO:0000313" key="1">
    <source>
        <dbReference type="EMBL" id="KTC64903.1"/>
    </source>
</evidence>
<dbReference type="Proteomes" id="UP000281170">
    <property type="component" value="Plasmid 19"/>
</dbReference>
<organism evidence="1 3">
    <name type="scientific">Legionella adelaidensis</name>
    <dbReference type="NCBI Taxonomy" id="45056"/>
    <lineage>
        <taxon>Bacteria</taxon>
        <taxon>Pseudomonadati</taxon>
        <taxon>Pseudomonadota</taxon>
        <taxon>Gammaproteobacteria</taxon>
        <taxon>Legionellales</taxon>
        <taxon>Legionellaceae</taxon>
        <taxon>Legionella</taxon>
    </lineage>
</organism>
<dbReference type="InterPro" id="IPR009078">
    <property type="entry name" value="Ferritin-like_SF"/>
</dbReference>
<protein>
    <submittedName>
        <fullName evidence="1">Hydroxylase for synthesis of 2-methylthio-cis-ribozeatin in tRNA</fullName>
    </submittedName>
    <submittedName>
        <fullName evidence="2">tRNA-(Ms(2)io(6)a)-hydrolase(tRNA hydroxylase)</fullName>
    </submittedName>
</protein>
<sequence>MSQFPTYSNFLTVPTPQEWLHLANKQLPLLLIDHAHCERKAAASAIHFISKYPEKKELVTVMSPLAREEMLHFEKVIELAKTRGVSFGPLQPSNYAQALHKNVTVRCGHERLRDQLIIGAIIEARSCERFASLVNILEDKELASFYTHLAKAEARHFHDYLNLAYLYGENVDKRVKEFLEIEAAVITGKDTLFRFHSGIM</sequence>
<dbReference type="PIRSF" id="PIRSF020736">
    <property type="entry name" value="MiaE"/>
    <property type="match status" value="1"/>
</dbReference>
<gene>
    <name evidence="1" type="ORF">Lade_1710</name>
    <name evidence="2" type="ORF">NCTC12735_01221</name>
</gene>
<evidence type="ECO:0000313" key="4">
    <source>
        <dbReference type="Proteomes" id="UP000281170"/>
    </source>
</evidence>
<name>A0A0W0R1F6_9GAMM</name>
<dbReference type="KEGG" id="ladl:NCTC12735_01221"/>
<keyword evidence="2" id="KW-0378">Hydrolase</keyword>
<dbReference type="STRING" id="45056.Lade_1710"/>
<dbReference type="SUPFAM" id="SSF47240">
    <property type="entry name" value="Ferritin-like"/>
    <property type="match status" value="1"/>
</dbReference>
<keyword evidence="2" id="KW-0614">Plasmid</keyword>
<reference evidence="2 4" key="2">
    <citation type="submission" date="2018-12" db="EMBL/GenBank/DDBJ databases">
        <authorList>
            <consortium name="Pathogen Informatics"/>
        </authorList>
    </citation>
    <scope>NUCLEOTIDE SEQUENCE [LARGE SCALE GENOMIC DNA]</scope>
    <source>
        <strain evidence="2 4">NCTC12735</strain>
        <plasmid evidence="4">19</plasmid>
    </source>
</reference>
<dbReference type="PATRIC" id="fig|45056.6.peg.1766"/>
<evidence type="ECO:0000313" key="3">
    <source>
        <dbReference type="Proteomes" id="UP000054859"/>
    </source>
</evidence>
<dbReference type="GO" id="GO:0045301">
    <property type="term" value="F:tRNA 2-(methylsulfanyl)-N(6)-isopentenyladenosine(37) hydroxylase activity"/>
    <property type="evidence" value="ECO:0007669"/>
    <property type="project" value="InterPro"/>
</dbReference>
<dbReference type="EMBL" id="LNKA01000016">
    <property type="protein sequence ID" value="KTC64903.1"/>
    <property type="molecule type" value="Genomic_DNA"/>
</dbReference>
<dbReference type="AlphaFoldDB" id="A0A0W0R1F6"/>
<geneLocation type="plasmid" evidence="2 4">
    <name>19</name>
</geneLocation>
<keyword evidence="3" id="KW-1185">Reference proteome</keyword>
<dbReference type="Gene3D" id="1.20.1260.10">
    <property type="match status" value="1"/>
</dbReference>
<accession>A0A0W0R1F6</accession>
<dbReference type="GO" id="GO:0006400">
    <property type="term" value="P:tRNA modification"/>
    <property type="evidence" value="ECO:0007669"/>
    <property type="project" value="InterPro"/>
</dbReference>
<dbReference type="PANTHER" id="PTHR42637:SF1">
    <property type="entry name" value="TRNA 2-(METHYLSULFANYL)-N(6)-ISOPENTENYLADENOSINE(37) HYDROXYLASE"/>
    <property type="match status" value="1"/>
</dbReference>
<dbReference type="PANTHER" id="PTHR42637">
    <property type="entry name" value="TRNA-(MS[2]IO[6]A)-HYDROXYLASE"/>
    <property type="match status" value="1"/>
</dbReference>
<dbReference type="InterPro" id="IPR012347">
    <property type="entry name" value="Ferritin-like"/>
</dbReference>